<sequence length="313" mass="35333">MSSQPYFGAMTTAGIGDDVILRSKDGVCFRVSKGLLSASSEFFCNMFRVPQPTTPSGDEEFINGTAVIPFPDADEALLRNLLLFCNPPPLMDRLDEIERLADKYDMPRVQARILKEKVKDKINLVPFIMLSTIAQKTGQDTDAYFAAVFVILFPDARDSVLDSGLLQVKQVDALKKYHSDCAAAAKGVASPIHDHYHWMTERWTETTWFTGEHDDCCKRGGTIYMGDVSGKWMMRYWWRDYIYASREELKKWPCGRVVQQGELFDKAMKEGSMCSRCSRNLGPTFSDFASLFASEIDKKVSSVSLNMDLNDKA</sequence>
<gene>
    <name evidence="2" type="ORF">CPB84DRAFT_1749026</name>
</gene>
<dbReference type="PROSITE" id="PS50097">
    <property type="entry name" value="BTB"/>
    <property type="match status" value="1"/>
</dbReference>
<dbReference type="AlphaFoldDB" id="A0A9P5TL09"/>
<name>A0A9P5TL09_GYMJU</name>
<organism evidence="2 3">
    <name type="scientific">Gymnopilus junonius</name>
    <name type="common">Spectacular rustgill mushroom</name>
    <name type="synonym">Gymnopilus spectabilis subsp. junonius</name>
    <dbReference type="NCBI Taxonomy" id="109634"/>
    <lineage>
        <taxon>Eukaryota</taxon>
        <taxon>Fungi</taxon>
        <taxon>Dikarya</taxon>
        <taxon>Basidiomycota</taxon>
        <taxon>Agaricomycotina</taxon>
        <taxon>Agaricomycetes</taxon>
        <taxon>Agaricomycetidae</taxon>
        <taxon>Agaricales</taxon>
        <taxon>Agaricineae</taxon>
        <taxon>Hymenogastraceae</taxon>
        <taxon>Gymnopilus</taxon>
    </lineage>
</organism>
<evidence type="ECO:0000259" key="1">
    <source>
        <dbReference type="PROSITE" id="PS50097"/>
    </source>
</evidence>
<dbReference type="SUPFAM" id="SSF54695">
    <property type="entry name" value="POZ domain"/>
    <property type="match status" value="1"/>
</dbReference>
<dbReference type="OrthoDB" id="6359816at2759"/>
<dbReference type="Proteomes" id="UP000724874">
    <property type="component" value="Unassembled WGS sequence"/>
</dbReference>
<dbReference type="Pfam" id="PF00651">
    <property type="entry name" value="BTB"/>
    <property type="match status" value="1"/>
</dbReference>
<comment type="caution">
    <text evidence="2">The sequence shown here is derived from an EMBL/GenBank/DDBJ whole genome shotgun (WGS) entry which is preliminary data.</text>
</comment>
<dbReference type="InterPro" id="IPR011333">
    <property type="entry name" value="SKP1/BTB/POZ_sf"/>
</dbReference>
<accession>A0A9P5TL09</accession>
<proteinExistence type="predicted"/>
<reference evidence="2" key="1">
    <citation type="submission" date="2020-11" db="EMBL/GenBank/DDBJ databases">
        <authorList>
            <consortium name="DOE Joint Genome Institute"/>
            <person name="Ahrendt S."/>
            <person name="Riley R."/>
            <person name="Andreopoulos W."/>
            <person name="LaButti K."/>
            <person name="Pangilinan J."/>
            <person name="Ruiz-duenas F.J."/>
            <person name="Barrasa J.M."/>
            <person name="Sanchez-Garcia M."/>
            <person name="Camarero S."/>
            <person name="Miyauchi S."/>
            <person name="Serrano A."/>
            <person name="Linde D."/>
            <person name="Babiker R."/>
            <person name="Drula E."/>
            <person name="Ayuso-Fernandez I."/>
            <person name="Pacheco R."/>
            <person name="Padilla G."/>
            <person name="Ferreira P."/>
            <person name="Barriuso J."/>
            <person name="Kellner H."/>
            <person name="Castanera R."/>
            <person name="Alfaro M."/>
            <person name="Ramirez L."/>
            <person name="Pisabarro A.G."/>
            <person name="Kuo A."/>
            <person name="Tritt A."/>
            <person name="Lipzen A."/>
            <person name="He G."/>
            <person name="Yan M."/>
            <person name="Ng V."/>
            <person name="Cullen D."/>
            <person name="Martin F."/>
            <person name="Rosso M.-N."/>
            <person name="Henrissat B."/>
            <person name="Hibbett D."/>
            <person name="Martinez A.T."/>
            <person name="Grigoriev I.V."/>
        </authorList>
    </citation>
    <scope>NUCLEOTIDE SEQUENCE</scope>
    <source>
        <strain evidence="2">AH 44721</strain>
    </source>
</reference>
<feature type="domain" description="BTB" evidence="1">
    <location>
        <begin position="17"/>
        <end position="84"/>
    </location>
</feature>
<dbReference type="CDD" id="cd18186">
    <property type="entry name" value="BTB_POZ_ZBTB_KLHL-like"/>
    <property type="match status" value="1"/>
</dbReference>
<protein>
    <recommendedName>
        <fullName evidence="1">BTB domain-containing protein</fullName>
    </recommendedName>
</protein>
<dbReference type="InterPro" id="IPR000210">
    <property type="entry name" value="BTB/POZ_dom"/>
</dbReference>
<dbReference type="Gene3D" id="3.30.710.10">
    <property type="entry name" value="Potassium Channel Kv1.1, Chain A"/>
    <property type="match status" value="1"/>
</dbReference>
<evidence type="ECO:0000313" key="3">
    <source>
        <dbReference type="Proteomes" id="UP000724874"/>
    </source>
</evidence>
<dbReference type="EMBL" id="JADNYJ010000074">
    <property type="protein sequence ID" value="KAF8890826.1"/>
    <property type="molecule type" value="Genomic_DNA"/>
</dbReference>
<keyword evidence="3" id="KW-1185">Reference proteome</keyword>
<dbReference type="SMART" id="SM00225">
    <property type="entry name" value="BTB"/>
    <property type="match status" value="1"/>
</dbReference>
<evidence type="ECO:0000313" key="2">
    <source>
        <dbReference type="EMBL" id="KAF8890826.1"/>
    </source>
</evidence>